<reference evidence="2" key="1">
    <citation type="journal article" date="2023" name="Front. Plant Sci.">
        <title>Chromosomal-level genome assembly of Melastoma candidum provides insights into trichome evolution.</title>
        <authorList>
            <person name="Zhong Y."/>
            <person name="Wu W."/>
            <person name="Sun C."/>
            <person name="Zou P."/>
            <person name="Liu Y."/>
            <person name="Dai S."/>
            <person name="Zhou R."/>
        </authorList>
    </citation>
    <scope>NUCLEOTIDE SEQUENCE [LARGE SCALE GENOMIC DNA]</scope>
</reference>
<comment type="caution">
    <text evidence="1">The sequence shown here is derived from an EMBL/GenBank/DDBJ whole genome shotgun (WGS) entry which is preliminary data.</text>
</comment>
<name>A0ACB9RI17_9MYRT</name>
<sequence length="99" mass="10701">MEGDGFGSGSTPQGFFCGSFVQVQSLLDQNRLLIDEISRNQESRVPADLARNIGLIRELNHNFRRVVDLYAVLSTGLSQSSEGNSTGGLTAGVKRDRDG</sequence>
<proteinExistence type="predicted"/>
<dbReference type="EMBL" id="CM042883">
    <property type="protein sequence ID" value="KAI4377466.1"/>
    <property type="molecule type" value="Genomic_DNA"/>
</dbReference>
<evidence type="ECO:0000313" key="1">
    <source>
        <dbReference type="EMBL" id="KAI4377466.1"/>
    </source>
</evidence>
<keyword evidence="2" id="KW-1185">Reference proteome</keyword>
<evidence type="ECO:0000313" key="2">
    <source>
        <dbReference type="Proteomes" id="UP001057402"/>
    </source>
</evidence>
<protein>
    <submittedName>
        <fullName evidence="1">Uncharacterized protein</fullName>
    </submittedName>
</protein>
<dbReference type="Proteomes" id="UP001057402">
    <property type="component" value="Chromosome 4"/>
</dbReference>
<gene>
    <name evidence="1" type="ORF">MLD38_015085</name>
</gene>
<organism evidence="1 2">
    <name type="scientific">Melastoma candidum</name>
    <dbReference type="NCBI Taxonomy" id="119954"/>
    <lineage>
        <taxon>Eukaryota</taxon>
        <taxon>Viridiplantae</taxon>
        <taxon>Streptophyta</taxon>
        <taxon>Embryophyta</taxon>
        <taxon>Tracheophyta</taxon>
        <taxon>Spermatophyta</taxon>
        <taxon>Magnoliopsida</taxon>
        <taxon>eudicotyledons</taxon>
        <taxon>Gunneridae</taxon>
        <taxon>Pentapetalae</taxon>
        <taxon>rosids</taxon>
        <taxon>malvids</taxon>
        <taxon>Myrtales</taxon>
        <taxon>Melastomataceae</taxon>
        <taxon>Melastomatoideae</taxon>
        <taxon>Melastomateae</taxon>
        <taxon>Melastoma</taxon>
    </lineage>
</organism>
<accession>A0ACB9RI17</accession>